<reference evidence="3" key="1">
    <citation type="journal article" date="2020" name="Nat. Commun.">
        <title>Genome assembly of wild tea tree DASZ reveals pedigree and selection history of tea varieties.</title>
        <authorList>
            <person name="Zhang W."/>
            <person name="Zhang Y."/>
            <person name="Qiu H."/>
            <person name="Guo Y."/>
            <person name="Wan H."/>
            <person name="Zhang X."/>
            <person name="Scossa F."/>
            <person name="Alseekh S."/>
            <person name="Zhang Q."/>
            <person name="Wang P."/>
            <person name="Xu L."/>
            <person name="Schmidt M.H."/>
            <person name="Jia X."/>
            <person name="Li D."/>
            <person name="Zhu A."/>
            <person name="Guo F."/>
            <person name="Chen W."/>
            <person name="Ni D."/>
            <person name="Usadel B."/>
            <person name="Fernie A.R."/>
            <person name="Wen W."/>
        </authorList>
    </citation>
    <scope>NUCLEOTIDE SEQUENCE [LARGE SCALE GENOMIC DNA]</scope>
    <source>
        <strain evidence="3">cv. G240</strain>
    </source>
</reference>
<keyword evidence="3" id="KW-1185">Reference proteome</keyword>
<evidence type="ECO:0000313" key="2">
    <source>
        <dbReference type="EMBL" id="KAF5932287.1"/>
    </source>
</evidence>
<sequence length="106" mass="12076">MASAHPLTLFPDLNETPEEVHDTTSSYPPRRTLPHAFNLVVPLNQLLVAKSDIDINSHTLNLVIETTNSVSNLSHRLWSRTNEVQRLPAQLSLFQRMYEDARWGIS</sequence>
<proteinExistence type="predicted"/>
<name>A0A7J7FVZ8_CAMSI</name>
<accession>A0A7J7FVZ8</accession>
<protein>
    <submittedName>
        <fullName evidence="2">Uncharacterized protein</fullName>
    </submittedName>
</protein>
<evidence type="ECO:0000313" key="3">
    <source>
        <dbReference type="Proteomes" id="UP000593564"/>
    </source>
</evidence>
<dbReference type="EMBL" id="JACBKZ010000014">
    <property type="protein sequence ID" value="KAF5932287.1"/>
    <property type="molecule type" value="Genomic_DNA"/>
</dbReference>
<gene>
    <name evidence="2" type="ORF">HYC85_028458</name>
</gene>
<reference evidence="2 3" key="2">
    <citation type="submission" date="2020-07" db="EMBL/GenBank/DDBJ databases">
        <title>Genome assembly of wild tea tree DASZ reveals pedigree and selection history of tea varieties.</title>
        <authorList>
            <person name="Zhang W."/>
        </authorList>
    </citation>
    <scope>NUCLEOTIDE SEQUENCE [LARGE SCALE GENOMIC DNA]</scope>
    <source>
        <strain evidence="3">cv. G240</strain>
        <tissue evidence="2">Leaf</tissue>
    </source>
</reference>
<comment type="caution">
    <text evidence="2">The sequence shown here is derived from an EMBL/GenBank/DDBJ whole genome shotgun (WGS) entry which is preliminary data.</text>
</comment>
<organism evidence="2 3">
    <name type="scientific">Camellia sinensis</name>
    <name type="common">Tea plant</name>
    <name type="synonym">Thea sinensis</name>
    <dbReference type="NCBI Taxonomy" id="4442"/>
    <lineage>
        <taxon>Eukaryota</taxon>
        <taxon>Viridiplantae</taxon>
        <taxon>Streptophyta</taxon>
        <taxon>Embryophyta</taxon>
        <taxon>Tracheophyta</taxon>
        <taxon>Spermatophyta</taxon>
        <taxon>Magnoliopsida</taxon>
        <taxon>eudicotyledons</taxon>
        <taxon>Gunneridae</taxon>
        <taxon>Pentapetalae</taxon>
        <taxon>asterids</taxon>
        <taxon>Ericales</taxon>
        <taxon>Theaceae</taxon>
        <taxon>Camellia</taxon>
    </lineage>
</organism>
<evidence type="ECO:0000256" key="1">
    <source>
        <dbReference type="SAM" id="MobiDB-lite"/>
    </source>
</evidence>
<dbReference type="Proteomes" id="UP000593564">
    <property type="component" value="Unassembled WGS sequence"/>
</dbReference>
<dbReference type="AlphaFoldDB" id="A0A7J7FVZ8"/>
<feature type="region of interest" description="Disordered" evidence="1">
    <location>
        <begin position="1"/>
        <end position="29"/>
    </location>
</feature>